<evidence type="ECO:0008006" key="4">
    <source>
        <dbReference type="Google" id="ProtNLM"/>
    </source>
</evidence>
<proteinExistence type="predicted"/>
<dbReference type="EMBL" id="EQ999978">
    <property type="protein sequence ID" value="OAT01945.1"/>
    <property type="molecule type" value="Genomic_DNA"/>
</dbReference>
<keyword evidence="1" id="KW-0732">Signal</keyword>
<feature type="signal peptide" evidence="1">
    <location>
        <begin position="1"/>
        <end position="19"/>
    </location>
</feature>
<evidence type="ECO:0000313" key="2">
    <source>
        <dbReference type="EMBL" id="OAT01945.1"/>
    </source>
</evidence>
<evidence type="ECO:0000256" key="1">
    <source>
        <dbReference type="SAM" id="SignalP"/>
    </source>
</evidence>
<sequence>MRTHILILRLDFLTTFARAWLISFNLGSASATVASATAVPAASATAVPAASATAVPAASATAVPAASATAPSLTFSEASSGMRGCNPYNR</sequence>
<feature type="chain" id="PRO_5047308693" description="Secreted protein" evidence="1">
    <location>
        <begin position="20"/>
        <end position="90"/>
    </location>
</feature>
<gene>
    <name evidence="2" type="ORF">BDCG_17302</name>
</gene>
<reference evidence="3" key="1">
    <citation type="journal article" date="2015" name="PLoS Genet.">
        <title>The dynamic genome and transcriptome of the human fungal pathogen Blastomyces and close relative Emmonsia.</title>
        <authorList>
            <person name="Munoz J.F."/>
            <person name="Gauthier G.M."/>
            <person name="Desjardins C.A."/>
            <person name="Gallo J.E."/>
            <person name="Holder J."/>
            <person name="Sullivan T.D."/>
            <person name="Marty A.J."/>
            <person name="Carmen J.C."/>
            <person name="Chen Z."/>
            <person name="Ding L."/>
            <person name="Gujja S."/>
            <person name="Magrini V."/>
            <person name="Misas E."/>
            <person name="Mitreva M."/>
            <person name="Priest M."/>
            <person name="Saif S."/>
            <person name="Whiston E.A."/>
            <person name="Young S."/>
            <person name="Zeng Q."/>
            <person name="Goldman W.E."/>
            <person name="Mardis E.R."/>
            <person name="Taylor J.W."/>
            <person name="McEwen J.G."/>
            <person name="Clay O.K."/>
            <person name="Klein B.S."/>
            <person name="Cuomo C.A."/>
        </authorList>
    </citation>
    <scope>NUCLEOTIDE SEQUENCE [LARGE SCALE GENOMIC DNA]</scope>
    <source>
        <strain evidence="3">ER-3 / ATCC MYA-2586</strain>
    </source>
</reference>
<organism evidence="2 3">
    <name type="scientific">Ajellomyces dermatitidis (strain ER-3 / ATCC MYA-2586)</name>
    <name type="common">Blastomyces dermatitidis</name>
    <dbReference type="NCBI Taxonomy" id="559297"/>
    <lineage>
        <taxon>Eukaryota</taxon>
        <taxon>Fungi</taxon>
        <taxon>Dikarya</taxon>
        <taxon>Ascomycota</taxon>
        <taxon>Pezizomycotina</taxon>
        <taxon>Eurotiomycetes</taxon>
        <taxon>Eurotiomycetidae</taxon>
        <taxon>Onygenales</taxon>
        <taxon>Ajellomycetaceae</taxon>
        <taxon>Blastomyces</taxon>
    </lineage>
</organism>
<keyword evidence="3" id="KW-1185">Reference proteome</keyword>
<dbReference type="Proteomes" id="UP000002039">
    <property type="component" value="Unassembled WGS sequence"/>
</dbReference>
<protein>
    <recommendedName>
        <fullName evidence="4">Secreted protein</fullName>
    </recommendedName>
</protein>
<name>A0ABX2VXS5_AJEDR</name>
<dbReference type="RefSeq" id="XP_045281672.1">
    <property type="nucleotide sequence ID" value="XM_045426446.1"/>
</dbReference>
<dbReference type="GeneID" id="69032194"/>
<accession>A0ABX2VXS5</accession>
<evidence type="ECO:0000313" key="3">
    <source>
        <dbReference type="Proteomes" id="UP000002039"/>
    </source>
</evidence>